<dbReference type="EMBL" id="OVEO01000004">
    <property type="protein sequence ID" value="SPQ95625.1"/>
    <property type="molecule type" value="Genomic_DNA"/>
</dbReference>
<feature type="binding site" evidence="10">
    <location>
        <position position="23"/>
    </location>
    <ligand>
        <name>ATP</name>
        <dbReference type="ChEBI" id="CHEBI:30616"/>
    </ligand>
</feature>
<dbReference type="SUPFAM" id="SSF52540">
    <property type="entry name" value="P-loop containing nucleoside triphosphate hydrolases"/>
    <property type="match status" value="1"/>
</dbReference>
<dbReference type="EC" id="2.7.4.3" evidence="10"/>
<feature type="binding site" evidence="10">
    <location>
        <position position="25"/>
    </location>
    <ligand>
        <name>ATP</name>
        <dbReference type="ChEBI" id="CHEBI:30616"/>
    </ligand>
</feature>
<comment type="similarity">
    <text evidence="10">Belongs to the adenylate kinase family. AK6 subfamily.</text>
</comment>
<protein>
    <recommendedName>
        <fullName evidence="10">Adenylate kinase isoenzyme 6 homolog</fullName>
        <shortName evidence="10">AK6</shortName>
        <ecNumber evidence="10">2.7.4.3</ecNumber>
    </recommendedName>
    <alternativeName>
        <fullName evidence="10">Dual activity adenylate kinase/ATPase</fullName>
        <shortName evidence="10">AK/ATPase</shortName>
    </alternativeName>
</protein>
<dbReference type="GO" id="GO:0005634">
    <property type="term" value="C:nucleus"/>
    <property type="evidence" value="ECO:0007669"/>
    <property type="project" value="UniProtKB-SubCell"/>
</dbReference>
<comment type="subunit">
    <text evidence="10">Interacts with small ribosomal subunit protein uS11. Not a structural component of 43S pre-ribosomes, but transiently interacts with them by binding to uS11.</text>
</comment>
<evidence type="ECO:0000256" key="9">
    <source>
        <dbReference type="ARBA" id="ARBA00023242"/>
    </source>
</evidence>
<dbReference type="SMART" id="SM00368">
    <property type="entry name" value="LRR_RI"/>
    <property type="match status" value="8"/>
</dbReference>
<evidence type="ECO:0000256" key="10">
    <source>
        <dbReference type="HAMAP-Rule" id="MF_03173"/>
    </source>
</evidence>
<evidence type="ECO:0000256" key="4">
    <source>
        <dbReference type="ARBA" id="ARBA00022552"/>
    </source>
</evidence>
<evidence type="ECO:0000256" key="8">
    <source>
        <dbReference type="ARBA" id="ARBA00022840"/>
    </source>
</evidence>
<dbReference type="InterPro" id="IPR001611">
    <property type="entry name" value="Leu-rich_rpt"/>
</dbReference>
<feature type="binding site" evidence="10">
    <location>
        <position position="26"/>
    </location>
    <ligand>
        <name>ATP</name>
        <dbReference type="ChEBI" id="CHEBI:30616"/>
    </ligand>
</feature>
<dbReference type="Pfam" id="PF13238">
    <property type="entry name" value="AAA_18"/>
    <property type="match status" value="1"/>
</dbReference>
<keyword evidence="3 10" id="KW-0690">Ribosome biogenesis</keyword>
<comment type="function">
    <text evidence="10">Broad-specificity nucleoside monophosphate (NMP) kinase that catalyzes the reversible transfer of the terminal phosphate group between nucleoside triphosphates and monophosphates. Has also ATPase activity. Involved in the late cytoplasmic maturation steps of the 40S ribosomal particles, specifically 18S rRNA maturation. While NMP activity is not required for ribosome maturation, ATPase activity is. Associates transiently with small ribosomal subunit protein uS11. ATP hydrolysis breaks the interaction with uS11. May temporarily remove uS11 from the ribosome to enable a conformational change of the ribosomal RNA that is needed for the final maturation step of the small ribosomal subunit. Its NMP activity may have a role in nuclear energy homeostasis.</text>
</comment>
<keyword evidence="2 10" id="KW-0963">Cytoplasm</keyword>
<keyword evidence="11" id="KW-0496">Mitochondrion</keyword>
<keyword evidence="6 10" id="KW-0547">Nucleotide-binding</keyword>
<dbReference type="GO" id="GO:0004017">
    <property type="term" value="F:AMP kinase activity"/>
    <property type="evidence" value="ECO:0007669"/>
    <property type="project" value="UniProtKB-UniRule"/>
</dbReference>
<evidence type="ECO:0000313" key="11">
    <source>
        <dbReference type="EMBL" id="SPQ95625.1"/>
    </source>
</evidence>
<dbReference type="Gene3D" id="3.80.10.10">
    <property type="entry name" value="Ribonuclease Inhibitor"/>
    <property type="match status" value="2"/>
</dbReference>
<dbReference type="InterPro" id="IPR020618">
    <property type="entry name" value="Adenyl_kinase_AK6"/>
</dbReference>
<dbReference type="Gene3D" id="3.40.50.300">
    <property type="entry name" value="P-loop containing nucleotide triphosphate hydrolases"/>
    <property type="match status" value="1"/>
</dbReference>
<comment type="subcellular location">
    <subcellularLocation>
        <location evidence="10">Cytoplasm</location>
    </subcellularLocation>
    <subcellularLocation>
        <location evidence="10">Nucleus</location>
    </subcellularLocation>
</comment>
<reference evidence="11 12" key="1">
    <citation type="submission" date="2018-03" db="EMBL/GenBank/DDBJ databases">
        <authorList>
            <person name="Fogelqvist J."/>
        </authorList>
    </citation>
    <scope>NUCLEOTIDE SEQUENCE [LARGE SCALE GENOMIC DNA]</scope>
</reference>
<feature type="region of interest" description="LID" evidence="10">
    <location>
        <begin position="116"/>
        <end position="126"/>
    </location>
</feature>
<feature type="binding site" evidence="10">
    <location>
        <position position="24"/>
    </location>
    <ligand>
        <name>ATP</name>
        <dbReference type="ChEBI" id="CHEBI:30616"/>
    </ligand>
</feature>
<dbReference type="GO" id="GO:0006364">
    <property type="term" value="P:rRNA processing"/>
    <property type="evidence" value="ECO:0007669"/>
    <property type="project" value="UniProtKB-KW"/>
</dbReference>
<evidence type="ECO:0000256" key="7">
    <source>
        <dbReference type="ARBA" id="ARBA00022777"/>
    </source>
</evidence>
<evidence type="ECO:0000256" key="6">
    <source>
        <dbReference type="ARBA" id="ARBA00022741"/>
    </source>
</evidence>
<comment type="catalytic activity">
    <reaction evidence="1 10">
        <text>AMP + ATP = 2 ADP</text>
        <dbReference type="Rhea" id="RHEA:12973"/>
        <dbReference type="ChEBI" id="CHEBI:30616"/>
        <dbReference type="ChEBI" id="CHEBI:456215"/>
        <dbReference type="ChEBI" id="CHEBI:456216"/>
        <dbReference type="EC" id="2.7.4.3"/>
    </reaction>
</comment>
<dbReference type="PANTHER" id="PTHR12595">
    <property type="entry name" value="POS9-ACTIVATING FACTOR FAP7-RELATED"/>
    <property type="match status" value="1"/>
</dbReference>
<dbReference type="GO" id="GO:0016887">
    <property type="term" value="F:ATP hydrolysis activity"/>
    <property type="evidence" value="ECO:0007669"/>
    <property type="project" value="UniProtKB-UniRule"/>
</dbReference>
<organism evidence="11 12">
    <name type="scientific">Plasmodiophora brassicae</name>
    <name type="common">Clubroot disease agent</name>
    <dbReference type="NCBI Taxonomy" id="37360"/>
    <lineage>
        <taxon>Eukaryota</taxon>
        <taxon>Sar</taxon>
        <taxon>Rhizaria</taxon>
        <taxon>Endomyxa</taxon>
        <taxon>Phytomyxea</taxon>
        <taxon>Plasmodiophorida</taxon>
        <taxon>Plasmodiophoridae</taxon>
        <taxon>Plasmodiophora</taxon>
    </lineage>
</organism>
<evidence type="ECO:0000313" key="12">
    <source>
        <dbReference type="Proteomes" id="UP000290189"/>
    </source>
</evidence>
<evidence type="ECO:0000256" key="3">
    <source>
        <dbReference type="ARBA" id="ARBA00022517"/>
    </source>
</evidence>
<geneLocation type="mitochondrion" evidence="11"/>
<dbReference type="HAMAP" id="MF_00039">
    <property type="entry name" value="Adenylate_kinase_AK6"/>
    <property type="match status" value="1"/>
</dbReference>
<gene>
    <name evidence="11" type="ORF">PLBR_LOCUS2840</name>
</gene>
<dbReference type="AlphaFoldDB" id="A0A3P3Y613"/>
<dbReference type="FunFam" id="3.40.50.300:FF:000372">
    <property type="entry name" value="Adenylate kinase isoenzyme 6 homolog"/>
    <property type="match status" value="1"/>
</dbReference>
<accession>A0A3P3Y613</accession>
<keyword evidence="7 10" id="KW-0418">Kinase</keyword>
<feature type="region of interest" description="NMPbind" evidence="10">
    <location>
        <begin position="41"/>
        <end position="64"/>
    </location>
</feature>
<keyword evidence="9 10" id="KW-0539">Nucleus</keyword>
<feature type="binding site" evidence="10">
    <location>
        <position position="21"/>
    </location>
    <ligand>
        <name>ATP</name>
        <dbReference type="ChEBI" id="CHEBI:30616"/>
    </ligand>
</feature>
<evidence type="ECO:0000256" key="2">
    <source>
        <dbReference type="ARBA" id="ARBA00022490"/>
    </source>
</evidence>
<dbReference type="Proteomes" id="UP000290189">
    <property type="component" value="Unassembled WGS sequence"/>
</dbReference>
<dbReference type="GO" id="GO:0005737">
    <property type="term" value="C:cytoplasm"/>
    <property type="evidence" value="ECO:0007669"/>
    <property type="project" value="UniProtKB-SubCell"/>
</dbReference>
<dbReference type="Pfam" id="PF13516">
    <property type="entry name" value="LRR_6"/>
    <property type="match status" value="6"/>
</dbReference>
<evidence type="ECO:0000256" key="1">
    <source>
        <dbReference type="ARBA" id="ARBA00000582"/>
    </source>
</evidence>
<dbReference type="SUPFAM" id="SSF52047">
    <property type="entry name" value="RNI-like"/>
    <property type="match status" value="1"/>
</dbReference>
<keyword evidence="5 10" id="KW-0808">Transferase</keyword>
<proteinExistence type="inferred from homology"/>
<dbReference type="InterPro" id="IPR032675">
    <property type="entry name" value="LRR_dom_sf"/>
</dbReference>
<dbReference type="InterPro" id="IPR027417">
    <property type="entry name" value="P-loop_NTPase"/>
</dbReference>
<keyword evidence="8 10" id="KW-0067">ATP-binding</keyword>
<name>A0A3P3Y613_PLABS</name>
<comment type="caution">
    <text evidence="10">Lacks conserved residue(s) required for the propagation of feature annotation.</text>
</comment>
<comment type="catalytic activity">
    <reaction evidence="10">
        <text>ATP + H2O = ADP + phosphate + H(+)</text>
        <dbReference type="Rhea" id="RHEA:13065"/>
        <dbReference type="ChEBI" id="CHEBI:15377"/>
        <dbReference type="ChEBI" id="CHEBI:15378"/>
        <dbReference type="ChEBI" id="CHEBI:30616"/>
        <dbReference type="ChEBI" id="CHEBI:43474"/>
        <dbReference type="ChEBI" id="CHEBI:456216"/>
    </reaction>
</comment>
<dbReference type="GO" id="GO:0042274">
    <property type="term" value="P:ribosomal small subunit biogenesis"/>
    <property type="evidence" value="ECO:0007669"/>
    <property type="project" value="UniProtKB-UniRule"/>
</dbReference>
<sequence length="565" mass="61539">MEDFQTTTRRLPNILITGTPGCGKTTTCEMVCNATGLAHMNVGDIVKTFNCHQGRDATFDCLLLDDEKLLSVITPQLQKGGNVCDFHTPYVFPEELIDIVLVLRTDNTILYNRLEQRRYAQNKISENIEAEIMQVVLDESRESFDPAIVHELRSDTVDDLEANVTRIVSWLDTTMPSKMMASADVVEGVRAEDGSMEHFLDLYKGKCDNFGDDPHPLIIKRVNDAIERGQQLSSLLLNGASLSEKEKIQDDDVFALSESLTAFADASITSIDLSVNNIENNGAKALSAMMRSTQTLRSLNLRANGIGEVGGLALAHALEGQRSIVDINLNGNPIGDAGVCALGRAFAKPMLMLTRVDLGNTEMGINAIIQIAKSMQTNTTVMELSIENPRILTLDDEGSIHLSTMIATNTTLTSLNLSKNRIRDQGVEWLVKGLSQNKTLRTLNLRCNQIGPGGAVLLAGYLSGPCSITDLDLAGNRIIDEGGKAIAGSLRTNMVLERLDLSYTSLAEPGLVALSDVVAGKTASKLNSLMLWGNFFTPAAGTVFRNALSTTRLTDFDFRPLIQEE</sequence>
<dbReference type="GO" id="GO:0005524">
    <property type="term" value="F:ATP binding"/>
    <property type="evidence" value="ECO:0007669"/>
    <property type="project" value="UniProtKB-KW"/>
</dbReference>
<dbReference type="PANTHER" id="PTHR12595:SF0">
    <property type="entry name" value="ADENYLATE KINASE ISOENZYME 6"/>
    <property type="match status" value="1"/>
</dbReference>
<feature type="binding site" evidence="10">
    <location>
        <position position="117"/>
    </location>
    <ligand>
        <name>ATP</name>
        <dbReference type="ChEBI" id="CHEBI:30616"/>
    </ligand>
</feature>
<evidence type="ECO:0000256" key="5">
    <source>
        <dbReference type="ARBA" id="ARBA00022679"/>
    </source>
</evidence>
<keyword evidence="4 10" id="KW-0698">rRNA processing</keyword>